<dbReference type="EMBL" id="JAUKUD010000004">
    <property type="protein sequence ID" value="KAK0745516.1"/>
    <property type="molecule type" value="Genomic_DNA"/>
</dbReference>
<dbReference type="PANTHER" id="PTHR37542:SF3">
    <property type="entry name" value="PRION-INHIBITION AND PROPAGATION HELO DOMAIN-CONTAINING PROTEIN"/>
    <property type="match status" value="1"/>
</dbReference>
<sequence>MPGKDSCRVSTVTSQATHYNIPPSFYIEDVAANWKNHETSGASFLFSKEAREYLEIHDPAPGPVPASQQNHKHKHRVKWAIKNKIKFTEVVTKLQEYNTKLDELLGSQEWSSFKSTLPGYILALINKAEDLKSIQVLAGPTDVLVAHAAKLKLLELTTWIGPSVNDPTNSLRLGLVLQPPAKYGMAQPTTLLQMIEGTTRNPSASREPPLGHKFAHARALASSPALLHAAKWQHKAFRSDTILFFGNPSNPDSLHQWT</sequence>
<accession>A0AA40K4E8</accession>
<reference evidence="2" key="1">
    <citation type="submission" date="2023-06" db="EMBL/GenBank/DDBJ databases">
        <title>Genome-scale phylogeny and comparative genomics of the fungal order Sordariales.</title>
        <authorList>
            <consortium name="Lawrence Berkeley National Laboratory"/>
            <person name="Hensen N."/>
            <person name="Bonometti L."/>
            <person name="Westerberg I."/>
            <person name="Brannstrom I.O."/>
            <person name="Guillou S."/>
            <person name="Cros-Aarteil S."/>
            <person name="Calhoun S."/>
            <person name="Haridas S."/>
            <person name="Kuo A."/>
            <person name="Mondo S."/>
            <person name="Pangilinan J."/>
            <person name="Riley R."/>
            <person name="LaButti K."/>
            <person name="Andreopoulos B."/>
            <person name="Lipzen A."/>
            <person name="Chen C."/>
            <person name="Yanf M."/>
            <person name="Daum C."/>
            <person name="Ng V."/>
            <person name="Clum A."/>
            <person name="Steindorff A."/>
            <person name="Ohm R."/>
            <person name="Martin F."/>
            <person name="Silar P."/>
            <person name="Natvig D."/>
            <person name="Lalanne C."/>
            <person name="Gautier V."/>
            <person name="Ament-velasquez S.L."/>
            <person name="Kruys A."/>
            <person name="Hutchinson M.I."/>
            <person name="Powell A.J."/>
            <person name="Barry K."/>
            <person name="Miller A.N."/>
            <person name="Grigoriev I.V."/>
            <person name="Debuchy R."/>
            <person name="Gladieux P."/>
            <person name="Thoren M.H."/>
            <person name="Johannesson H."/>
        </authorList>
    </citation>
    <scope>NUCLEOTIDE SEQUENCE</scope>
    <source>
        <strain evidence="2">SMH3187-1</strain>
    </source>
</reference>
<keyword evidence="3" id="KW-1185">Reference proteome</keyword>
<organism evidence="2 3">
    <name type="scientific">Schizothecium vesticola</name>
    <dbReference type="NCBI Taxonomy" id="314040"/>
    <lineage>
        <taxon>Eukaryota</taxon>
        <taxon>Fungi</taxon>
        <taxon>Dikarya</taxon>
        <taxon>Ascomycota</taxon>
        <taxon>Pezizomycotina</taxon>
        <taxon>Sordariomycetes</taxon>
        <taxon>Sordariomycetidae</taxon>
        <taxon>Sordariales</taxon>
        <taxon>Schizotheciaceae</taxon>
        <taxon>Schizothecium</taxon>
    </lineage>
</organism>
<dbReference type="AlphaFoldDB" id="A0AA40K4E8"/>
<dbReference type="Proteomes" id="UP001172155">
    <property type="component" value="Unassembled WGS sequence"/>
</dbReference>
<dbReference type="InterPro" id="IPR029498">
    <property type="entry name" value="HeLo_dom"/>
</dbReference>
<evidence type="ECO:0000259" key="1">
    <source>
        <dbReference type="Pfam" id="PF14479"/>
    </source>
</evidence>
<evidence type="ECO:0000313" key="3">
    <source>
        <dbReference type="Proteomes" id="UP001172155"/>
    </source>
</evidence>
<gene>
    <name evidence="2" type="ORF">B0T18DRAFT_428660</name>
</gene>
<dbReference type="Pfam" id="PF14479">
    <property type="entry name" value="HeLo"/>
    <property type="match status" value="1"/>
</dbReference>
<evidence type="ECO:0000313" key="2">
    <source>
        <dbReference type="EMBL" id="KAK0745516.1"/>
    </source>
</evidence>
<comment type="caution">
    <text evidence="2">The sequence shown here is derived from an EMBL/GenBank/DDBJ whole genome shotgun (WGS) entry which is preliminary data.</text>
</comment>
<name>A0AA40K4E8_9PEZI</name>
<protein>
    <recommendedName>
        <fullName evidence="1">Prion-inhibition and propagation HeLo domain-containing protein</fullName>
    </recommendedName>
</protein>
<dbReference type="InterPro" id="IPR038305">
    <property type="entry name" value="HeLo_sf"/>
</dbReference>
<dbReference type="Gene3D" id="1.20.120.1020">
    <property type="entry name" value="Prion-inhibition and propagation, HeLo domain"/>
    <property type="match status" value="1"/>
</dbReference>
<dbReference type="PANTHER" id="PTHR37542">
    <property type="entry name" value="HELO DOMAIN-CONTAINING PROTEIN-RELATED"/>
    <property type="match status" value="1"/>
</dbReference>
<proteinExistence type="predicted"/>
<feature type="domain" description="Prion-inhibition and propagation HeLo" evidence="1">
    <location>
        <begin position="66"/>
        <end position="117"/>
    </location>
</feature>